<reference evidence="3" key="1">
    <citation type="submission" date="2016-10" db="EMBL/GenBank/DDBJ databases">
        <authorList>
            <person name="Varghese N."/>
            <person name="Submissions S."/>
        </authorList>
    </citation>
    <scope>NUCLEOTIDE SEQUENCE [LARGE SCALE GENOMIC DNA]</scope>
    <source>
        <strain evidence="3">CGMCC 4.2126</strain>
    </source>
</reference>
<accession>A0A1I3KGN7</accession>
<keyword evidence="1" id="KW-1133">Transmembrane helix</keyword>
<dbReference type="AlphaFoldDB" id="A0A1I3KGN7"/>
<dbReference type="EMBL" id="FOQY01000004">
    <property type="protein sequence ID" value="SFI71355.1"/>
    <property type="molecule type" value="Genomic_DNA"/>
</dbReference>
<keyword evidence="1" id="KW-0472">Membrane</keyword>
<keyword evidence="3" id="KW-1185">Reference proteome</keyword>
<organism evidence="2 3">
    <name type="scientific">Streptosporangium canum</name>
    <dbReference type="NCBI Taxonomy" id="324952"/>
    <lineage>
        <taxon>Bacteria</taxon>
        <taxon>Bacillati</taxon>
        <taxon>Actinomycetota</taxon>
        <taxon>Actinomycetes</taxon>
        <taxon>Streptosporangiales</taxon>
        <taxon>Streptosporangiaceae</taxon>
        <taxon>Streptosporangium</taxon>
    </lineage>
</organism>
<dbReference type="RefSeq" id="WP_093886440.1">
    <property type="nucleotide sequence ID" value="NZ_FOQY01000004.1"/>
</dbReference>
<feature type="transmembrane region" description="Helical" evidence="1">
    <location>
        <begin position="87"/>
        <end position="105"/>
    </location>
</feature>
<dbReference type="GeneID" id="96297509"/>
<sequence length="164" mass="17106">MSTQHAPQSAIRPSTVPATVRTASALWFTAVGAGAFEAALAVTGVLADGSASFTDLVPGLGFRLAVFAAAIFMAVRLRQGRPWSRIALALTLGVFGTVSLVIEPVRWLLEGHSIGQAVADADTMAFVFAGSRIVHLVAVLSAMAMMFSPEANAYFRGASRSPRG</sequence>
<feature type="transmembrane region" description="Helical" evidence="1">
    <location>
        <begin position="125"/>
        <end position="147"/>
    </location>
</feature>
<name>A0A1I3KGN7_9ACTN</name>
<protein>
    <submittedName>
        <fullName evidence="2">Uncharacterized protein</fullName>
    </submittedName>
</protein>
<dbReference type="Proteomes" id="UP000199111">
    <property type="component" value="Unassembled WGS sequence"/>
</dbReference>
<gene>
    <name evidence="2" type="ORF">SAMN05216275_104338</name>
</gene>
<evidence type="ECO:0000256" key="1">
    <source>
        <dbReference type="SAM" id="Phobius"/>
    </source>
</evidence>
<evidence type="ECO:0000313" key="2">
    <source>
        <dbReference type="EMBL" id="SFI71355.1"/>
    </source>
</evidence>
<evidence type="ECO:0000313" key="3">
    <source>
        <dbReference type="Proteomes" id="UP000199111"/>
    </source>
</evidence>
<feature type="transmembrane region" description="Helical" evidence="1">
    <location>
        <begin position="56"/>
        <end position="75"/>
    </location>
</feature>
<keyword evidence="1" id="KW-0812">Transmembrane</keyword>
<proteinExistence type="predicted"/>